<dbReference type="SUPFAM" id="SSF81321">
    <property type="entry name" value="Family A G protein-coupled receptor-like"/>
    <property type="match status" value="1"/>
</dbReference>
<accession>A0A2A6CMG5</accession>
<dbReference type="PANTHER" id="PTHR22943:SF248">
    <property type="entry name" value="SEVEN TM RECEPTOR"/>
    <property type="match status" value="1"/>
</dbReference>
<name>A0A2A6CMG5_PRIPA</name>
<dbReference type="Proteomes" id="UP000005239">
    <property type="component" value="Unassembled WGS sequence"/>
</dbReference>
<dbReference type="AlphaFoldDB" id="A0A2A6CMG5"/>
<reference evidence="2" key="1">
    <citation type="journal article" date="2008" name="Nat. Genet.">
        <title>The Pristionchus pacificus genome provides a unique perspective on nematode lifestyle and parasitism.</title>
        <authorList>
            <person name="Dieterich C."/>
            <person name="Clifton S.W."/>
            <person name="Schuster L.N."/>
            <person name="Chinwalla A."/>
            <person name="Delehaunty K."/>
            <person name="Dinkelacker I."/>
            <person name="Fulton L."/>
            <person name="Fulton R."/>
            <person name="Godfrey J."/>
            <person name="Minx P."/>
            <person name="Mitreva M."/>
            <person name="Roeseler W."/>
            <person name="Tian H."/>
            <person name="Witte H."/>
            <person name="Yang S.P."/>
            <person name="Wilson R.K."/>
            <person name="Sommer R.J."/>
        </authorList>
    </citation>
    <scope>NUCLEOTIDE SEQUENCE [LARGE SCALE GENOMIC DNA]</scope>
    <source>
        <strain evidence="2">PS312</strain>
    </source>
</reference>
<reference evidence="1" key="2">
    <citation type="submission" date="2022-06" db="UniProtKB">
        <authorList>
            <consortium name="EnsemblMetazoa"/>
        </authorList>
    </citation>
    <scope>IDENTIFICATION</scope>
    <source>
        <strain evidence="1">PS312</strain>
    </source>
</reference>
<protein>
    <submittedName>
        <fullName evidence="1">G protein-coupled receptor</fullName>
    </submittedName>
</protein>
<dbReference type="Pfam" id="PF10326">
    <property type="entry name" value="7TM_GPCR_Str"/>
    <property type="match status" value="2"/>
</dbReference>
<sequence>MHIPVYYHKVSCSGPSTNVLYSTKLYLRSTATISVVANGILLLLLNLRTSRALGNYRFLIGSFALADILISLFHAWYIPIFILGDYGFVWFGHGTFLKRSSSFFLDSNIVYAATFYFPFCLLGLHFIYRFFSLARRSRGVPQRFRHFIAPYGIESWNEELNVASVTIVKDAWQLDTPVLLALIAAMLLIGHTLLISLVCIVKISIAFNKLIDIRARRFHMHLFRALLIQFTIPVLTSLIPLSAIFLLPMTGANLGELGNVFGLLASVYPALDPILIIVSISRHVLVIAVSMLFPSRFSFRTTLQRWVHVLLGSTASINERKALERSRRQTALLHSISMNML</sequence>
<dbReference type="EnsemblMetazoa" id="PPA33246.1">
    <property type="protein sequence ID" value="PPA33246.1"/>
    <property type="gene ID" value="WBGene00206106"/>
</dbReference>
<accession>A0A8R1UIZ7</accession>
<evidence type="ECO:0000313" key="1">
    <source>
        <dbReference type="EnsemblMetazoa" id="PPA33246.1"/>
    </source>
</evidence>
<proteinExistence type="predicted"/>
<evidence type="ECO:0000313" key="2">
    <source>
        <dbReference type="Proteomes" id="UP000005239"/>
    </source>
</evidence>
<dbReference type="InterPro" id="IPR019428">
    <property type="entry name" value="7TM_GPCR_serpentine_rcpt_Str"/>
</dbReference>
<dbReference type="PANTHER" id="PTHR22943">
    <property type="entry name" value="7-TRANSMEMBRANE DOMAIN RECEPTOR C.ELEGANS"/>
    <property type="match status" value="1"/>
</dbReference>
<keyword evidence="2" id="KW-1185">Reference proteome</keyword>
<organism evidence="1 2">
    <name type="scientific">Pristionchus pacificus</name>
    <name type="common">Parasitic nematode worm</name>
    <dbReference type="NCBI Taxonomy" id="54126"/>
    <lineage>
        <taxon>Eukaryota</taxon>
        <taxon>Metazoa</taxon>
        <taxon>Ecdysozoa</taxon>
        <taxon>Nematoda</taxon>
        <taxon>Chromadorea</taxon>
        <taxon>Rhabditida</taxon>
        <taxon>Rhabditina</taxon>
        <taxon>Diplogasteromorpha</taxon>
        <taxon>Diplogasteroidea</taxon>
        <taxon>Neodiplogasteridae</taxon>
        <taxon>Pristionchus</taxon>
    </lineage>
</organism>
<gene>
    <name evidence="1" type="primary">WBGene00206106</name>
</gene>